<reference evidence="2" key="1">
    <citation type="submission" date="2012-09" db="EMBL/GenBank/DDBJ databases">
        <title>Genome Sequence of alkane-degrading Bacterium Alcanivorax balearicus MACL04.</title>
        <authorList>
            <person name="Lai Q."/>
            <person name="Shao Z."/>
        </authorList>
    </citation>
    <scope>NUCLEOTIDE SEQUENCE</scope>
    <source>
        <strain evidence="2">MACL04</strain>
    </source>
</reference>
<evidence type="ECO:0000313" key="3">
    <source>
        <dbReference type="Proteomes" id="UP001064106"/>
    </source>
</evidence>
<gene>
    <name evidence="2" type="ORF">MA04_03577</name>
</gene>
<proteinExistence type="predicted"/>
<dbReference type="Proteomes" id="UP001064106">
    <property type="component" value="Unassembled WGS sequence"/>
</dbReference>
<name>A0ABT2R3B9_9GAMM</name>
<comment type="caution">
    <text evidence="2">The sequence shown here is derived from an EMBL/GenBank/DDBJ whole genome shotgun (WGS) entry which is preliminary data.</text>
</comment>
<feature type="transmembrane region" description="Helical" evidence="1">
    <location>
        <begin position="12"/>
        <end position="38"/>
    </location>
</feature>
<keyword evidence="1" id="KW-0812">Transmembrane</keyword>
<sequence length="68" mass="7872">MVLYKTGLQIRAAFSFIIFFIRFNGLLCFSCYIIVYFFGDGGPLRNKSGMTSILTMLWPKADVLFRFD</sequence>
<evidence type="ECO:0000256" key="1">
    <source>
        <dbReference type="SAM" id="Phobius"/>
    </source>
</evidence>
<keyword evidence="1" id="KW-1133">Transmembrane helix</keyword>
<keyword evidence="3" id="KW-1185">Reference proteome</keyword>
<dbReference type="EMBL" id="ARXS01000028">
    <property type="protein sequence ID" value="MCU5784277.1"/>
    <property type="molecule type" value="Genomic_DNA"/>
</dbReference>
<organism evidence="2 3">
    <name type="scientific">Alloalcanivorax balearicus MACL04</name>
    <dbReference type="NCBI Taxonomy" id="1177182"/>
    <lineage>
        <taxon>Bacteria</taxon>
        <taxon>Pseudomonadati</taxon>
        <taxon>Pseudomonadota</taxon>
        <taxon>Gammaproteobacteria</taxon>
        <taxon>Oceanospirillales</taxon>
        <taxon>Alcanivoracaceae</taxon>
        <taxon>Alloalcanivorax</taxon>
    </lineage>
</organism>
<protein>
    <submittedName>
        <fullName evidence="2">Uncharacterized protein</fullName>
    </submittedName>
</protein>
<keyword evidence="1" id="KW-0472">Membrane</keyword>
<accession>A0ABT2R3B9</accession>
<evidence type="ECO:0000313" key="2">
    <source>
        <dbReference type="EMBL" id="MCU5784277.1"/>
    </source>
</evidence>